<gene>
    <name evidence="1" type="ORF">GCM10022244_10890</name>
</gene>
<keyword evidence="2" id="KW-1185">Reference proteome</keyword>
<reference evidence="2" key="1">
    <citation type="journal article" date="2019" name="Int. J. Syst. Evol. Microbiol.">
        <title>The Global Catalogue of Microorganisms (GCM) 10K type strain sequencing project: providing services to taxonomists for standard genome sequencing and annotation.</title>
        <authorList>
            <consortium name="The Broad Institute Genomics Platform"/>
            <consortium name="The Broad Institute Genome Sequencing Center for Infectious Disease"/>
            <person name="Wu L."/>
            <person name="Ma J."/>
        </authorList>
    </citation>
    <scope>NUCLEOTIDE SEQUENCE [LARGE SCALE GENOMIC DNA]</scope>
    <source>
        <strain evidence="2">JCM 16956</strain>
    </source>
</reference>
<protein>
    <submittedName>
        <fullName evidence="1">Uncharacterized protein</fullName>
    </submittedName>
</protein>
<accession>A0ABP7LK35</accession>
<proteinExistence type="predicted"/>
<evidence type="ECO:0000313" key="2">
    <source>
        <dbReference type="Proteomes" id="UP001501000"/>
    </source>
</evidence>
<comment type="caution">
    <text evidence="1">The sequence shown here is derived from an EMBL/GenBank/DDBJ whole genome shotgun (WGS) entry which is preliminary data.</text>
</comment>
<organism evidence="1 2">
    <name type="scientific">Streptomyces gulbargensis</name>
    <dbReference type="NCBI Taxonomy" id="364901"/>
    <lineage>
        <taxon>Bacteria</taxon>
        <taxon>Bacillati</taxon>
        <taxon>Actinomycetota</taxon>
        <taxon>Actinomycetes</taxon>
        <taxon>Kitasatosporales</taxon>
        <taxon>Streptomycetaceae</taxon>
        <taxon>Streptomyces</taxon>
    </lineage>
</organism>
<dbReference type="EMBL" id="BAABAJ010000002">
    <property type="protein sequence ID" value="GAA3902481.1"/>
    <property type="molecule type" value="Genomic_DNA"/>
</dbReference>
<sequence length="63" mass="6521">MEPTDGCADGAAEDWTGTSAGCWLMALFFRANGWSGASERAVVEGSLPLGRALKGAGTERFIA</sequence>
<dbReference type="Proteomes" id="UP001501000">
    <property type="component" value="Unassembled WGS sequence"/>
</dbReference>
<name>A0ABP7LK35_9ACTN</name>
<evidence type="ECO:0000313" key="1">
    <source>
        <dbReference type="EMBL" id="GAA3902481.1"/>
    </source>
</evidence>